<dbReference type="InterPro" id="IPR045864">
    <property type="entry name" value="aa-tRNA-synth_II/BPL/LPL"/>
</dbReference>
<organism evidence="12 13">
    <name type="scientific">Erysipelothrix larvae</name>
    <dbReference type="NCBI Taxonomy" id="1514105"/>
    <lineage>
        <taxon>Bacteria</taxon>
        <taxon>Bacillati</taxon>
        <taxon>Bacillota</taxon>
        <taxon>Erysipelotrichia</taxon>
        <taxon>Erysipelotrichales</taxon>
        <taxon>Erysipelotrichaceae</taxon>
        <taxon>Erysipelothrix</taxon>
    </lineage>
</organism>
<dbReference type="KEGG" id="erl:AOC36_04115"/>
<name>A0A0X8GZD9_9FIRM</name>
<dbReference type="GO" id="GO:0006427">
    <property type="term" value="P:histidyl-tRNA aminoacylation"/>
    <property type="evidence" value="ECO:0007669"/>
    <property type="project" value="UniProtKB-UniRule"/>
</dbReference>
<dbReference type="SUPFAM" id="SSF55681">
    <property type="entry name" value="Class II aaRS and biotin synthetases"/>
    <property type="match status" value="1"/>
</dbReference>
<dbReference type="Gene3D" id="3.30.930.10">
    <property type="entry name" value="Bira Bifunctional Protein, Domain 2"/>
    <property type="match status" value="1"/>
</dbReference>
<feature type="domain" description="Aminoacyl-transfer RNA synthetases class-II family profile" evidence="11">
    <location>
        <begin position="1"/>
        <end position="315"/>
    </location>
</feature>
<feature type="binding site" evidence="10">
    <location>
        <position position="259"/>
    </location>
    <ligand>
        <name>L-histidine</name>
        <dbReference type="ChEBI" id="CHEBI:57595"/>
    </ligand>
</feature>
<dbReference type="Pfam" id="PF13393">
    <property type="entry name" value="tRNA-synt_His"/>
    <property type="match status" value="1"/>
</dbReference>
<feature type="binding site" evidence="10">
    <location>
        <begin position="263"/>
        <end position="264"/>
    </location>
    <ligand>
        <name>L-histidine</name>
        <dbReference type="ChEBI" id="CHEBI:57595"/>
    </ligand>
</feature>
<dbReference type="GO" id="GO:0005737">
    <property type="term" value="C:cytoplasm"/>
    <property type="evidence" value="ECO:0007669"/>
    <property type="project" value="UniProtKB-SubCell"/>
</dbReference>
<feature type="binding site" evidence="10">
    <location>
        <position position="128"/>
    </location>
    <ligand>
        <name>L-histidine</name>
        <dbReference type="ChEBI" id="CHEBI:57595"/>
    </ligand>
</feature>
<evidence type="ECO:0000313" key="12">
    <source>
        <dbReference type="EMBL" id="AMC93185.1"/>
    </source>
</evidence>
<dbReference type="InterPro" id="IPR004154">
    <property type="entry name" value="Anticodon-bd"/>
</dbReference>
<evidence type="ECO:0000313" key="13">
    <source>
        <dbReference type="Proteomes" id="UP000063781"/>
    </source>
</evidence>
<dbReference type="SUPFAM" id="SSF52954">
    <property type="entry name" value="Class II aaRS ABD-related"/>
    <property type="match status" value="1"/>
</dbReference>
<feature type="binding site" evidence="10">
    <location>
        <position position="132"/>
    </location>
    <ligand>
        <name>L-histidine</name>
        <dbReference type="ChEBI" id="CHEBI:57595"/>
    </ligand>
</feature>
<comment type="subunit">
    <text evidence="9">Homodimer.</text>
</comment>
<evidence type="ECO:0000256" key="8">
    <source>
        <dbReference type="ARBA" id="ARBA00047639"/>
    </source>
</evidence>
<dbReference type="GO" id="GO:0016740">
    <property type="term" value="F:transferase activity"/>
    <property type="evidence" value="ECO:0007669"/>
    <property type="project" value="UniProtKB-ARBA"/>
</dbReference>
<dbReference type="PROSITE" id="PS50862">
    <property type="entry name" value="AA_TRNA_LIGASE_II"/>
    <property type="match status" value="1"/>
</dbReference>
<evidence type="ECO:0000256" key="10">
    <source>
        <dbReference type="PIRSR" id="PIRSR001549-1"/>
    </source>
</evidence>
<dbReference type="AlphaFoldDB" id="A0A0X8GZD9"/>
<evidence type="ECO:0000256" key="4">
    <source>
        <dbReference type="ARBA" id="ARBA00022741"/>
    </source>
</evidence>
<dbReference type="EC" id="6.1.1.21" evidence="9"/>
<evidence type="ECO:0000256" key="5">
    <source>
        <dbReference type="ARBA" id="ARBA00022840"/>
    </source>
</evidence>
<evidence type="ECO:0000256" key="2">
    <source>
        <dbReference type="ARBA" id="ARBA00022490"/>
    </source>
</evidence>
<dbReference type="GO" id="GO:0004821">
    <property type="term" value="F:histidine-tRNA ligase activity"/>
    <property type="evidence" value="ECO:0007669"/>
    <property type="project" value="UniProtKB-UniRule"/>
</dbReference>
<dbReference type="CDD" id="cd00859">
    <property type="entry name" value="HisRS_anticodon"/>
    <property type="match status" value="1"/>
</dbReference>
<proteinExistence type="inferred from homology"/>
<keyword evidence="3 9" id="KW-0436">Ligase</keyword>
<dbReference type="InterPro" id="IPR015807">
    <property type="entry name" value="His-tRNA-ligase"/>
</dbReference>
<dbReference type="STRING" id="1514105.AOC36_04115"/>
<dbReference type="EMBL" id="CP013213">
    <property type="protein sequence ID" value="AMC93185.1"/>
    <property type="molecule type" value="Genomic_DNA"/>
</dbReference>
<feature type="binding site" evidence="10">
    <location>
        <begin position="82"/>
        <end position="84"/>
    </location>
    <ligand>
        <name>L-histidine</name>
        <dbReference type="ChEBI" id="CHEBI:57595"/>
    </ligand>
</feature>
<accession>A0A0X8GZD9</accession>
<dbReference type="NCBIfam" id="TIGR00442">
    <property type="entry name" value="hisS"/>
    <property type="match status" value="1"/>
</dbReference>
<comment type="similarity">
    <text evidence="1 9">Belongs to the class-II aminoacyl-tRNA synthetase family.</text>
</comment>
<keyword evidence="4 9" id="KW-0547">Nucleotide-binding</keyword>
<dbReference type="CDD" id="cd00773">
    <property type="entry name" value="HisRS-like_core"/>
    <property type="match status" value="1"/>
</dbReference>
<dbReference type="InterPro" id="IPR036621">
    <property type="entry name" value="Anticodon-bd_dom_sf"/>
</dbReference>
<dbReference type="InterPro" id="IPR041715">
    <property type="entry name" value="HisRS-like_core"/>
</dbReference>
<keyword evidence="13" id="KW-1185">Reference proteome</keyword>
<dbReference type="InterPro" id="IPR006195">
    <property type="entry name" value="aa-tRNA-synth_II"/>
</dbReference>
<dbReference type="PANTHER" id="PTHR43707">
    <property type="entry name" value="HISTIDYL-TRNA SYNTHETASE"/>
    <property type="match status" value="1"/>
</dbReference>
<evidence type="ECO:0000256" key="9">
    <source>
        <dbReference type="HAMAP-Rule" id="MF_00127"/>
    </source>
</evidence>
<dbReference type="InterPro" id="IPR004516">
    <property type="entry name" value="HisRS/HisZ"/>
</dbReference>
<evidence type="ECO:0000256" key="7">
    <source>
        <dbReference type="ARBA" id="ARBA00023146"/>
    </source>
</evidence>
<dbReference type="Gene3D" id="3.40.50.800">
    <property type="entry name" value="Anticodon-binding domain"/>
    <property type="match status" value="1"/>
</dbReference>
<evidence type="ECO:0000256" key="1">
    <source>
        <dbReference type="ARBA" id="ARBA00008226"/>
    </source>
</evidence>
<evidence type="ECO:0000256" key="3">
    <source>
        <dbReference type="ARBA" id="ARBA00022598"/>
    </source>
</evidence>
<dbReference type="GO" id="GO:0005524">
    <property type="term" value="F:ATP binding"/>
    <property type="evidence" value="ECO:0007669"/>
    <property type="project" value="UniProtKB-UniRule"/>
</dbReference>
<protein>
    <recommendedName>
        <fullName evidence="9">Histidine--tRNA ligase</fullName>
        <ecNumber evidence="9">6.1.1.21</ecNumber>
    </recommendedName>
    <alternativeName>
        <fullName evidence="9">Histidyl-tRNA synthetase</fullName>
        <shortName evidence="9">HisRS</shortName>
    </alternativeName>
</protein>
<comment type="catalytic activity">
    <reaction evidence="8 9">
        <text>tRNA(His) + L-histidine + ATP = L-histidyl-tRNA(His) + AMP + diphosphate + H(+)</text>
        <dbReference type="Rhea" id="RHEA:17313"/>
        <dbReference type="Rhea" id="RHEA-COMP:9665"/>
        <dbReference type="Rhea" id="RHEA-COMP:9689"/>
        <dbReference type="ChEBI" id="CHEBI:15378"/>
        <dbReference type="ChEBI" id="CHEBI:30616"/>
        <dbReference type="ChEBI" id="CHEBI:33019"/>
        <dbReference type="ChEBI" id="CHEBI:57595"/>
        <dbReference type="ChEBI" id="CHEBI:78442"/>
        <dbReference type="ChEBI" id="CHEBI:78527"/>
        <dbReference type="ChEBI" id="CHEBI:456215"/>
        <dbReference type="EC" id="6.1.1.21"/>
    </reaction>
</comment>
<evidence type="ECO:0000259" key="11">
    <source>
        <dbReference type="PROSITE" id="PS50862"/>
    </source>
</evidence>
<dbReference type="Pfam" id="PF03129">
    <property type="entry name" value="HGTP_anticodon"/>
    <property type="match status" value="1"/>
</dbReference>
<dbReference type="HAMAP" id="MF_00127">
    <property type="entry name" value="His_tRNA_synth"/>
    <property type="match status" value="1"/>
</dbReference>
<dbReference type="Proteomes" id="UP000063781">
    <property type="component" value="Chromosome"/>
</dbReference>
<dbReference type="PIRSF" id="PIRSF001549">
    <property type="entry name" value="His-tRNA_synth"/>
    <property type="match status" value="1"/>
</dbReference>
<evidence type="ECO:0000256" key="6">
    <source>
        <dbReference type="ARBA" id="ARBA00022917"/>
    </source>
</evidence>
<keyword evidence="7 9" id="KW-0030">Aminoacyl-tRNA synthetase</keyword>
<dbReference type="OrthoDB" id="9800814at2"/>
<dbReference type="RefSeq" id="WP_067631705.1">
    <property type="nucleotide sequence ID" value="NZ_CP013213.1"/>
</dbReference>
<reference evidence="12 13" key="1">
    <citation type="submission" date="2015-10" db="EMBL/GenBank/DDBJ databases">
        <title>Erysipelothrix larvae sp. LV19 isolated from the larval gut of the rhinoceros beetle, Trypoxylus dichotomus.</title>
        <authorList>
            <person name="Lim S."/>
            <person name="Kim B.-C."/>
        </authorList>
    </citation>
    <scope>NUCLEOTIDE SEQUENCE [LARGE SCALE GENOMIC DNA]</scope>
    <source>
        <strain evidence="12 13">LV19</strain>
    </source>
</reference>
<keyword evidence="5 9" id="KW-0067">ATP-binding</keyword>
<gene>
    <name evidence="9" type="primary">hisS</name>
    <name evidence="12" type="ORF">AOC36_04115</name>
</gene>
<keyword evidence="6 9" id="KW-0648">Protein biosynthesis</keyword>
<keyword evidence="2 9" id="KW-0963">Cytoplasm</keyword>
<dbReference type="PANTHER" id="PTHR43707:SF1">
    <property type="entry name" value="HISTIDINE--TRNA LIGASE, MITOCHONDRIAL-RELATED"/>
    <property type="match status" value="1"/>
</dbReference>
<dbReference type="InterPro" id="IPR033656">
    <property type="entry name" value="HisRS_anticodon"/>
</dbReference>
<comment type="subcellular location">
    <subcellularLocation>
        <location evidence="9">Cytoplasm</location>
    </subcellularLocation>
</comment>
<dbReference type="GO" id="GO:0140096">
    <property type="term" value="F:catalytic activity, acting on a protein"/>
    <property type="evidence" value="ECO:0007669"/>
    <property type="project" value="UniProtKB-ARBA"/>
</dbReference>
<sequence>MSNKFVAPRGTQDIYGEQSKKWQSLERDARAIAAKYHIEEIRTPIFEHTEVFKRENDASDMVNKEMYTFIDKGDRSLTLRPEATAGISRAFVEHKLYANGKGVQRYFSIGPNFRYERPQKGRMRIFNQFNIEVFSEANPVVDVETIMIGLDYIQKLGIKDFQVVINTLGDKESQKAYRDRLTEYFKPYVDTLCADCKRRYTQNPLRILDCKVDGDKPEVVNAPKSRDSLNETSRVYFETVCSLLDSMHINYRVDDSMVRGLDYYNHTVFEVVSTDPNAGAQSTIFAGGRYSEMVEYFGGPKTDAIGFAIGLERALIYAEMSGTHFDTEDHIDVYGMPRDKESVLSIFKAIQALRHEGFICDFDHDVRSMKAQFKTVDRTHAKVVIICGENERANNQLTLKNIETQQQLQLSLEEGIETIKEWLKGA</sequence>
<feature type="binding site" evidence="10">
    <location>
        <position position="114"/>
    </location>
    <ligand>
        <name>L-histidine</name>
        <dbReference type="ChEBI" id="CHEBI:57595"/>
    </ligand>
</feature>